<proteinExistence type="predicted"/>
<dbReference type="AlphaFoldDB" id="A0A9E2KN72"/>
<protein>
    <recommendedName>
        <fullName evidence="1">ExoI C-terminal domain-containing protein</fullName>
    </recommendedName>
</protein>
<evidence type="ECO:0000313" key="3">
    <source>
        <dbReference type="Proteomes" id="UP000824150"/>
    </source>
</evidence>
<dbReference type="Pfam" id="PF26016">
    <property type="entry name" value="ExoI_C"/>
    <property type="match status" value="1"/>
</dbReference>
<accession>A0A9E2KN72</accession>
<reference evidence="2" key="1">
    <citation type="journal article" date="2021" name="PeerJ">
        <title>Extensive microbial diversity within the chicken gut microbiome revealed by metagenomics and culture.</title>
        <authorList>
            <person name="Gilroy R."/>
            <person name="Ravi A."/>
            <person name="Getino M."/>
            <person name="Pursley I."/>
            <person name="Horton D.L."/>
            <person name="Alikhan N.F."/>
            <person name="Baker D."/>
            <person name="Gharbi K."/>
            <person name="Hall N."/>
            <person name="Watson M."/>
            <person name="Adriaenssens E.M."/>
            <person name="Foster-Nyarko E."/>
            <person name="Jarju S."/>
            <person name="Secka A."/>
            <person name="Antonio M."/>
            <person name="Oren A."/>
            <person name="Chaudhuri R.R."/>
            <person name="La Ragione R."/>
            <person name="Hildebrand F."/>
            <person name="Pallen M.J."/>
        </authorList>
    </citation>
    <scope>NUCLEOTIDE SEQUENCE</scope>
    <source>
        <strain evidence="2">687</strain>
    </source>
</reference>
<dbReference type="Proteomes" id="UP000824150">
    <property type="component" value="Unassembled WGS sequence"/>
</dbReference>
<reference evidence="2" key="2">
    <citation type="submission" date="2021-04" db="EMBL/GenBank/DDBJ databases">
        <authorList>
            <person name="Gilroy R."/>
        </authorList>
    </citation>
    <scope>NUCLEOTIDE SEQUENCE</scope>
    <source>
        <strain evidence="2">687</strain>
    </source>
</reference>
<sequence length="409" mass="45963">MQALANQQYLCLQPLPVSAPGLQARLGGMVIKRCGFALNPMGEAQVLTVKLPPYVLPSPIYLLKQELSPEIGSAGVSEYEFLHKLTEAMEPEHVLPVVYGFKYLFYLQAIALRCFQLPHFFYVHDVLDLKVVLQAAHYFGSLHTLKESALTNLPTATAALKLKTGSGLAARADALPLILSYLKEHDAPILQFCLKGKAERVRRLQQSMASGEVVIVVDGQSLKAARCLKINDKEATLLTCDRSMQVDKLTLQLCDPLLIAPQGVLTPERQGRLNFALDKIVATLNAVDSAQLTDNTPPTLEAQLWAKLSPEERQEYLKVGTRNPQLLDLPPLFSSDFYKELLFFYQADNFPQCLIDSELELYRHSCRVRFGRRLQRYMQEVKAAATLIDEDDERQQALFMRIAKYPQTL</sequence>
<feature type="domain" description="ExoI C-terminal" evidence="1">
    <location>
        <begin position="296"/>
        <end position="409"/>
    </location>
</feature>
<dbReference type="EMBL" id="JAHLFG010000034">
    <property type="protein sequence ID" value="MBU3826455.1"/>
    <property type="molecule type" value="Genomic_DNA"/>
</dbReference>
<dbReference type="PROSITE" id="PS51785">
    <property type="entry name" value="EXOI_C"/>
    <property type="match status" value="1"/>
</dbReference>
<gene>
    <name evidence="2" type="ORF">IAA31_03080</name>
</gene>
<name>A0A9E2KN72_9GAMM</name>
<evidence type="ECO:0000313" key="2">
    <source>
        <dbReference type="EMBL" id="MBU3826455.1"/>
    </source>
</evidence>
<organism evidence="2 3">
    <name type="scientific">Candidatus Anaerobiospirillum merdipullorum</name>
    <dbReference type="NCBI Taxonomy" id="2838450"/>
    <lineage>
        <taxon>Bacteria</taxon>
        <taxon>Pseudomonadati</taxon>
        <taxon>Pseudomonadota</taxon>
        <taxon>Gammaproteobacteria</taxon>
        <taxon>Aeromonadales</taxon>
        <taxon>Succinivibrionaceae</taxon>
        <taxon>Anaerobiospirillum</taxon>
    </lineage>
</organism>
<comment type="caution">
    <text evidence="2">The sequence shown here is derived from an EMBL/GenBank/DDBJ whole genome shotgun (WGS) entry which is preliminary data.</text>
</comment>
<evidence type="ECO:0000259" key="1">
    <source>
        <dbReference type="PROSITE" id="PS51785"/>
    </source>
</evidence>
<dbReference type="InterPro" id="IPR058561">
    <property type="entry name" value="Exonuc_1_C"/>
</dbReference>